<dbReference type="OrthoDB" id="6513550at2"/>
<sequence length="183" mass="20409">MKDNKFDSPDDISSVELSIYAASGNTQPVIYANGKNQLAIDIKAKATKENDEGDEVVLHFSDDDWRHIVNLRFADSDKKLNWGGSSGWCFTNIKNDYAREVMTEESQRSDVDIVENDGSVIIGMYLYTDDVNTKRIAVSIDTDNNKHFTTADNATGAEKMSIPVKAVEPIRYDMAENLKGFVA</sequence>
<evidence type="ECO:0000313" key="1">
    <source>
        <dbReference type="EMBL" id="SKA60241.1"/>
    </source>
</evidence>
<organism evidence="1 2">
    <name type="scientific">Enterovibrio nigricans DSM 22720</name>
    <dbReference type="NCBI Taxonomy" id="1121868"/>
    <lineage>
        <taxon>Bacteria</taxon>
        <taxon>Pseudomonadati</taxon>
        <taxon>Pseudomonadota</taxon>
        <taxon>Gammaproteobacteria</taxon>
        <taxon>Vibrionales</taxon>
        <taxon>Vibrionaceae</taxon>
        <taxon>Enterovibrio</taxon>
    </lineage>
</organism>
<dbReference type="EMBL" id="FUXU01000049">
    <property type="protein sequence ID" value="SKA60241.1"/>
    <property type="molecule type" value="Genomic_DNA"/>
</dbReference>
<dbReference type="AlphaFoldDB" id="A0A1T4V6S7"/>
<proteinExistence type="predicted"/>
<accession>A0A1T4V6S7</accession>
<dbReference type="RefSeq" id="WP_078753485.1">
    <property type="nucleotide sequence ID" value="NZ_FUXU01000049.1"/>
</dbReference>
<keyword evidence="2" id="KW-1185">Reference proteome</keyword>
<reference evidence="2" key="1">
    <citation type="submission" date="2017-02" db="EMBL/GenBank/DDBJ databases">
        <authorList>
            <person name="Varghese N."/>
            <person name="Submissions S."/>
        </authorList>
    </citation>
    <scope>NUCLEOTIDE SEQUENCE [LARGE SCALE GENOMIC DNA]</scope>
    <source>
        <strain evidence="2">DSM 22720</strain>
    </source>
</reference>
<protein>
    <submittedName>
        <fullName evidence="1">Uncharacterized protein</fullName>
    </submittedName>
</protein>
<gene>
    <name evidence="1" type="ORF">SAMN02745132_03258</name>
</gene>
<dbReference type="Proteomes" id="UP000190162">
    <property type="component" value="Unassembled WGS sequence"/>
</dbReference>
<evidence type="ECO:0000313" key="2">
    <source>
        <dbReference type="Proteomes" id="UP000190162"/>
    </source>
</evidence>
<name>A0A1T4V6S7_9GAMM</name>